<evidence type="ECO:0000313" key="6">
    <source>
        <dbReference type="Proteomes" id="UP000276194"/>
    </source>
</evidence>
<evidence type="ECO:0000256" key="3">
    <source>
        <dbReference type="SAM" id="SignalP"/>
    </source>
</evidence>
<gene>
    <name evidence="5" type="ORF">ALP52_02490</name>
    <name evidence="4" type="ORF">ALQ05_00927</name>
</gene>
<evidence type="ECO:0000256" key="1">
    <source>
        <dbReference type="PROSITE-ProRule" id="PRU01240"/>
    </source>
</evidence>
<dbReference type="Gene3D" id="3.40.50.200">
    <property type="entry name" value="Peptidase S8/S53 domain"/>
    <property type="match status" value="1"/>
</dbReference>
<dbReference type="SUPFAM" id="SSF52743">
    <property type="entry name" value="Subtilisin-like"/>
    <property type="match status" value="1"/>
</dbReference>
<proteinExistence type="inferred from homology"/>
<evidence type="ECO:0000313" key="4">
    <source>
        <dbReference type="EMBL" id="RMQ38988.1"/>
    </source>
</evidence>
<dbReference type="Proteomes" id="UP000279553">
    <property type="component" value="Unassembled WGS sequence"/>
</dbReference>
<dbReference type="Proteomes" id="UP000276194">
    <property type="component" value="Unassembled WGS sequence"/>
</dbReference>
<comment type="similarity">
    <text evidence="1">Belongs to the peptidase S8 family.</text>
</comment>
<evidence type="ECO:0000313" key="7">
    <source>
        <dbReference type="Proteomes" id="UP000279553"/>
    </source>
</evidence>
<evidence type="ECO:0000313" key="5">
    <source>
        <dbReference type="EMBL" id="RMT25997.1"/>
    </source>
</evidence>
<feature type="compositionally biased region" description="Polar residues" evidence="2">
    <location>
        <begin position="148"/>
        <end position="164"/>
    </location>
</feature>
<dbReference type="GO" id="GO:0006508">
    <property type="term" value="P:proteolysis"/>
    <property type="evidence" value="ECO:0007669"/>
    <property type="project" value="InterPro"/>
</dbReference>
<dbReference type="InterPro" id="IPR036852">
    <property type="entry name" value="Peptidase_S8/S53_dom_sf"/>
</dbReference>
<dbReference type="EMBL" id="RBRD01000099">
    <property type="protein sequence ID" value="RMQ38988.1"/>
    <property type="molecule type" value="Genomic_DNA"/>
</dbReference>
<accession>A0A3M5JRG7</accession>
<feature type="region of interest" description="Disordered" evidence="2">
    <location>
        <begin position="137"/>
        <end position="173"/>
    </location>
</feature>
<comment type="caution">
    <text evidence="5">The sequence shown here is derived from an EMBL/GenBank/DDBJ whole genome shotgun (WGS) entry which is preliminary data.</text>
</comment>
<reference evidence="6 7" key="1">
    <citation type="submission" date="2018-08" db="EMBL/GenBank/DDBJ databases">
        <title>Recombination of ecologically and evolutionarily significant loci maintains genetic cohesion in the Pseudomonas syringae species complex.</title>
        <authorList>
            <person name="Dillon M."/>
            <person name="Thakur S."/>
            <person name="Almeida R.N.D."/>
            <person name="Weir B.S."/>
            <person name="Guttman D.S."/>
        </authorList>
    </citation>
    <scope>NUCLEOTIDE SEQUENCE [LARGE SCALE GENOMIC DNA]</scope>
    <source>
        <strain evidence="4 7">ICMP 535</strain>
        <strain evidence="5 6">ICMP 6941</strain>
    </source>
</reference>
<feature type="chain" id="PRO_5036340067" evidence="3">
    <location>
        <begin position="43"/>
        <end position="181"/>
    </location>
</feature>
<dbReference type="PROSITE" id="PS51892">
    <property type="entry name" value="SUBTILASE"/>
    <property type="match status" value="1"/>
</dbReference>
<feature type="signal peptide" evidence="3">
    <location>
        <begin position="1"/>
        <end position="42"/>
    </location>
</feature>
<organism evidence="5 6">
    <name type="scientific">Pseudomonas amygdali pv. mori</name>
    <dbReference type="NCBI Taxonomy" id="34065"/>
    <lineage>
        <taxon>Bacteria</taxon>
        <taxon>Pseudomonadati</taxon>
        <taxon>Pseudomonadota</taxon>
        <taxon>Gammaproteobacteria</taxon>
        <taxon>Pseudomonadales</taxon>
        <taxon>Pseudomonadaceae</taxon>
        <taxon>Pseudomonas</taxon>
        <taxon>Pseudomonas amygdali</taxon>
    </lineage>
</organism>
<dbReference type="AlphaFoldDB" id="A0A3M5JRG7"/>
<dbReference type="EMBL" id="RBTD01000053">
    <property type="protein sequence ID" value="RMT25997.1"/>
    <property type="molecule type" value="Genomic_DNA"/>
</dbReference>
<name>A0A3M5JRG7_PSEA0</name>
<protein>
    <submittedName>
        <fullName evidence="5">Putative Autotransporter</fullName>
    </submittedName>
</protein>
<sequence>MKDASTTRHTSVKPLGQAIHAINRASCGALACYLATLGVAHAAPYVEAGQAGNAASWRSAEFNADWGLGAINADQAYAAGYSGKGIKLGIFDQPVYAPHPEFSSANKVINLVTSGIREYTDPYIPVKAGDAFRYDGAPTPVSGKRQRSTAQQQPDPQRTRSAIQRTAGGWRHSGSVWFGDG</sequence>
<keyword evidence="3" id="KW-0732">Signal</keyword>
<evidence type="ECO:0000256" key="2">
    <source>
        <dbReference type="SAM" id="MobiDB-lite"/>
    </source>
</evidence>
<comment type="caution">
    <text evidence="1">Lacks conserved residue(s) required for the propagation of feature annotation.</text>
</comment>
<dbReference type="GO" id="GO:0004252">
    <property type="term" value="F:serine-type endopeptidase activity"/>
    <property type="evidence" value="ECO:0007669"/>
    <property type="project" value="InterPro"/>
</dbReference>